<dbReference type="Proteomes" id="UP001329313">
    <property type="component" value="Chromosome"/>
</dbReference>
<dbReference type="EC" id="2.-.-.-" evidence="9"/>
<dbReference type="CDD" id="cd16913">
    <property type="entry name" value="YkuD_like"/>
    <property type="match status" value="1"/>
</dbReference>
<keyword evidence="7" id="KW-0812">Transmembrane</keyword>
<feature type="domain" description="L,D-TPase catalytic" evidence="8">
    <location>
        <begin position="359"/>
        <end position="473"/>
    </location>
</feature>
<feature type="transmembrane region" description="Helical" evidence="7">
    <location>
        <begin position="37"/>
        <end position="56"/>
    </location>
</feature>
<comment type="pathway">
    <text evidence="1">Cell wall biogenesis; peptidoglycan biosynthesis.</text>
</comment>
<dbReference type="InterPro" id="IPR038063">
    <property type="entry name" value="Transpep_catalytic_dom"/>
</dbReference>
<dbReference type="GO" id="GO:0071972">
    <property type="term" value="F:peptidoglycan L,D-transpeptidase activity"/>
    <property type="evidence" value="ECO:0007669"/>
    <property type="project" value="TreeGrafter"/>
</dbReference>
<dbReference type="EMBL" id="CP137080">
    <property type="protein sequence ID" value="WOQ69142.1"/>
    <property type="molecule type" value="Genomic_DNA"/>
</dbReference>
<gene>
    <name evidence="9" type="ORF">RYJ27_10605</name>
</gene>
<keyword evidence="2 9" id="KW-0808">Transferase</keyword>
<dbReference type="PANTHER" id="PTHR30582">
    <property type="entry name" value="L,D-TRANSPEPTIDASE"/>
    <property type="match status" value="1"/>
</dbReference>
<evidence type="ECO:0000256" key="1">
    <source>
        <dbReference type="ARBA" id="ARBA00004752"/>
    </source>
</evidence>
<dbReference type="RefSeq" id="WP_330170273.1">
    <property type="nucleotide sequence ID" value="NZ_CP137080.1"/>
</dbReference>
<proteinExistence type="predicted"/>
<protein>
    <submittedName>
        <fullName evidence="9">L,D-transpeptidase</fullName>
        <ecNumber evidence="9">2.-.-.-</ecNumber>
    </submittedName>
</protein>
<name>A0AAU0MFC2_9MICO</name>
<dbReference type="GO" id="GO:0071555">
    <property type="term" value="P:cell wall organization"/>
    <property type="evidence" value="ECO:0007669"/>
    <property type="project" value="UniProtKB-KW"/>
</dbReference>
<dbReference type="GO" id="GO:0005576">
    <property type="term" value="C:extracellular region"/>
    <property type="evidence" value="ECO:0007669"/>
    <property type="project" value="TreeGrafter"/>
</dbReference>
<dbReference type="Gene3D" id="2.40.440.10">
    <property type="entry name" value="L,D-transpeptidase catalytic domain-like"/>
    <property type="match status" value="1"/>
</dbReference>
<keyword evidence="3" id="KW-0133">Cell shape</keyword>
<dbReference type="InterPro" id="IPR050979">
    <property type="entry name" value="LD-transpeptidase"/>
</dbReference>
<dbReference type="AlphaFoldDB" id="A0AAU0MFC2"/>
<keyword evidence="4" id="KW-0573">Peptidoglycan synthesis</keyword>
<reference evidence="9 10" key="1">
    <citation type="submission" date="2023-10" db="EMBL/GenBank/DDBJ databases">
        <title>Y20.</title>
        <authorList>
            <person name="Zhang G."/>
            <person name="Ding Y."/>
        </authorList>
    </citation>
    <scope>NUCLEOTIDE SEQUENCE [LARGE SCALE GENOMIC DNA]</scope>
    <source>
        <strain evidence="9 10">Y20</strain>
    </source>
</reference>
<evidence type="ECO:0000256" key="3">
    <source>
        <dbReference type="ARBA" id="ARBA00022960"/>
    </source>
</evidence>
<dbReference type="InterPro" id="IPR005490">
    <property type="entry name" value="LD_TPept_cat_dom"/>
</dbReference>
<evidence type="ECO:0000256" key="6">
    <source>
        <dbReference type="SAM" id="MobiDB-lite"/>
    </source>
</evidence>
<dbReference type="GO" id="GO:0018104">
    <property type="term" value="P:peptidoglycan-protein cross-linking"/>
    <property type="evidence" value="ECO:0007669"/>
    <property type="project" value="TreeGrafter"/>
</dbReference>
<keyword evidence="10" id="KW-1185">Reference proteome</keyword>
<evidence type="ECO:0000256" key="5">
    <source>
        <dbReference type="ARBA" id="ARBA00023316"/>
    </source>
</evidence>
<feature type="compositionally biased region" description="Polar residues" evidence="6">
    <location>
        <begin position="1"/>
        <end position="10"/>
    </location>
</feature>
<dbReference type="GO" id="GO:0008360">
    <property type="term" value="P:regulation of cell shape"/>
    <property type="evidence" value="ECO:0007669"/>
    <property type="project" value="UniProtKB-KW"/>
</dbReference>
<evidence type="ECO:0000256" key="2">
    <source>
        <dbReference type="ARBA" id="ARBA00022679"/>
    </source>
</evidence>
<dbReference type="KEGG" id="mliy:RYJ27_10605"/>
<evidence type="ECO:0000313" key="10">
    <source>
        <dbReference type="Proteomes" id="UP001329313"/>
    </source>
</evidence>
<sequence length="475" mass="49648">MTDLVTTASDQGAHDGDEPRLEWAPAPSPTRRRRWPLLLWIGIPLAGVAAAGWYFGTTLIAPGVTVAGVPVGGLTVDAAASTISDGIGSTAVEITADGVTATITGADLGASLPAEELAREALAAHPLWQVGGWFPETDRTAPTIDPDATTAALADGFASVWEAPVDAVVAYDDAADLYVVTPAVPGLGVDAAAAEDAYRDALLAAAPGTLSTDLVELEAAITTEAAAARADELNAVLATAGFYVGEERTVAIPADQTASWLTLTPDPEQGRIDLTADEAAIEAAMAGLAEAVNRAPVNATVITDSDGDVLRAETEGQTGRELADTTGMASDYATQLAGGDAMFALPVSETQFETTSLARLLEVDLSDQRVYLKENGAVIDSWLISSGKSGWETNIGYHKVQAKVRVQDMGNDQVGYLQPDVEWVSYFSGDQAFHAVYWHRNWGTPTSHGCVGMPTSLAKVIYDWAPVGTDVWVHA</sequence>
<evidence type="ECO:0000259" key="8">
    <source>
        <dbReference type="Pfam" id="PF03734"/>
    </source>
</evidence>
<dbReference type="GO" id="GO:0016740">
    <property type="term" value="F:transferase activity"/>
    <property type="evidence" value="ECO:0007669"/>
    <property type="project" value="UniProtKB-KW"/>
</dbReference>
<dbReference type="SUPFAM" id="SSF141523">
    <property type="entry name" value="L,D-transpeptidase catalytic domain-like"/>
    <property type="match status" value="1"/>
</dbReference>
<dbReference type="PANTHER" id="PTHR30582:SF2">
    <property type="entry name" value="L,D-TRANSPEPTIDASE YCIB-RELATED"/>
    <property type="match status" value="1"/>
</dbReference>
<evidence type="ECO:0000256" key="4">
    <source>
        <dbReference type="ARBA" id="ARBA00022984"/>
    </source>
</evidence>
<keyword evidence="7" id="KW-0472">Membrane</keyword>
<feature type="compositionally biased region" description="Basic and acidic residues" evidence="6">
    <location>
        <begin position="12"/>
        <end position="21"/>
    </location>
</feature>
<organism evidence="9 10">
    <name type="scientific">Microbacterium limosum</name>
    <dbReference type="NCBI Taxonomy" id="3079935"/>
    <lineage>
        <taxon>Bacteria</taxon>
        <taxon>Bacillati</taxon>
        <taxon>Actinomycetota</taxon>
        <taxon>Actinomycetes</taxon>
        <taxon>Micrococcales</taxon>
        <taxon>Microbacteriaceae</taxon>
        <taxon>Microbacterium</taxon>
    </lineage>
</organism>
<dbReference type="Pfam" id="PF03734">
    <property type="entry name" value="YkuD"/>
    <property type="match status" value="1"/>
</dbReference>
<accession>A0AAU0MFC2</accession>
<keyword evidence="7" id="KW-1133">Transmembrane helix</keyword>
<keyword evidence="5" id="KW-0961">Cell wall biogenesis/degradation</keyword>
<feature type="region of interest" description="Disordered" evidence="6">
    <location>
        <begin position="1"/>
        <end position="27"/>
    </location>
</feature>
<evidence type="ECO:0000313" key="9">
    <source>
        <dbReference type="EMBL" id="WOQ69142.1"/>
    </source>
</evidence>
<evidence type="ECO:0000256" key="7">
    <source>
        <dbReference type="SAM" id="Phobius"/>
    </source>
</evidence>